<keyword evidence="1" id="KW-0472">Membrane</keyword>
<sequence>MSDDRPRNGAGALALSTGLLALAFAFFPFVGEFVSVPTALVAIVAGWVGMQRADRFVATNGGEAITGLLLGVGGLAVTAIVMAATRMG</sequence>
<feature type="transmembrane region" description="Helical" evidence="1">
    <location>
        <begin position="65"/>
        <end position="85"/>
    </location>
</feature>
<comment type="caution">
    <text evidence="2">The sequence shown here is derived from an EMBL/GenBank/DDBJ whole genome shotgun (WGS) entry which is preliminary data.</text>
</comment>
<dbReference type="Proteomes" id="UP001240447">
    <property type="component" value="Unassembled WGS sequence"/>
</dbReference>
<feature type="transmembrane region" description="Helical" evidence="1">
    <location>
        <begin position="12"/>
        <end position="30"/>
    </location>
</feature>
<proteinExistence type="predicted"/>
<keyword evidence="1" id="KW-0812">Transmembrane</keyword>
<dbReference type="EMBL" id="JAUSQM010000001">
    <property type="protein sequence ID" value="MDP9823388.1"/>
    <property type="molecule type" value="Genomic_DNA"/>
</dbReference>
<evidence type="ECO:0000313" key="3">
    <source>
        <dbReference type="Proteomes" id="UP001240447"/>
    </source>
</evidence>
<accession>A0ABT9NSI4</accession>
<feature type="transmembrane region" description="Helical" evidence="1">
    <location>
        <begin position="36"/>
        <end position="53"/>
    </location>
</feature>
<evidence type="ECO:0008006" key="4">
    <source>
        <dbReference type="Google" id="ProtNLM"/>
    </source>
</evidence>
<evidence type="ECO:0000256" key="1">
    <source>
        <dbReference type="SAM" id="Phobius"/>
    </source>
</evidence>
<name>A0ABT9NSI4_9ACTN</name>
<protein>
    <recommendedName>
        <fullName evidence="4">DUF4190 domain-containing protein</fullName>
    </recommendedName>
</protein>
<reference evidence="2 3" key="1">
    <citation type="submission" date="2023-07" db="EMBL/GenBank/DDBJ databases">
        <title>Sequencing the genomes of 1000 actinobacteria strains.</title>
        <authorList>
            <person name="Klenk H.-P."/>
        </authorList>
    </citation>
    <scope>NUCLEOTIDE SEQUENCE [LARGE SCALE GENOMIC DNA]</scope>
    <source>
        <strain evidence="2 3">GD13</strain>
    </source>
</reference>
<gene>
    <name evidence="2" type="ORF">J2S59_003197</name>
</gene>
<organism evidence="2 3">
    <name type="scientific">Nocardioides massiliensis</name>
    <dbReference type="NCBI Taxonomy" id="1325935"/>
    <lineage>
        <taxon>Bacteria</taxon>
        <taxon>Bacillati</taxon>
        <taxon>Actinomycetota</taxon>
        <taxon>Actinomycetes</taxon>
        <taxon>Propionibacteriales</taxon>
        <taxon>Nocardioidaceae</taxon>
        <taxon>Nocardioides</taxon>
    </lineage>
</organism>
<keyword evidence="1" id="KW-1133">Transmembrane helix</keyword>
<evidence type="ECO:0000313" key="2">
    <source>
        <dbReference type="EMBL" id="MDP9823388.1"/>
    </source>
</evidence>
<keyword evidence="3" id="KW-1185">Reference proteome</keyword>
<dbReference type="RefSeq" id="WP_068124468.1">
    <property type="nucleotide sequence ID" value="NZ_CCXJ01000719.1"/>
</dbReference>